<evidence type="ECO:0000313" key="1">
    <source>
        <dbReference type="EMBL" id="QHT10099.1"/>
    </source>
</evidence>
<name>A0A6C0D2H6_9ZZZZ</name>
<reference evidence="1" key="1">
    <citation type="journal article" date="2020" name="Nature">
        <title>Giant virus diversity and host interactions through global metagenomics.</title>
        <authorList>
            <person name="Schulz F."/>
            <person name="Roux S."/>
            <person name="Paez-Espino D."/>
            <person name="Jungbluth S."/>
            <person name="Walsh D.A."/>
            <person name="Denef V.J."/>
            <person name="McMahon K.D."/>
            <person name="Konstantinidis K.T."/>
            <person name="Eloe-Fadrosh E.A."/>
            <person name="Kyrpides N.C."/>
            <person name="Woyke T."/>
        </authorList>
    </citation>
    <scope>NUCLEOTIDE SEQUENCE</scope>
    <source>
        <strain evidence="1">GVMAG-M-3300023174-104</strain>
    </source>
</reference>
<sequence>MSYDTKYIMLDSGYRDRLLYPNPAEFVVPFSATTGNSSINSINPTTVQYPLYIWRFNTFPPASNATSSEYYFPKYPFTPVSGVSSLQIIGGTPSNPMLNVFVNECVGLSGYNDIPLGYSGTSTNEALNIFANIRLYLIESDGSLGNYYVITGYDPSLRVLTLASSLDDFTLPLNVVLCSAPYNSTLLQTNPSSVTITLMGYNTNITGFNANTDGFAVTSTTPLYVWDVSQNIILDVSLSGFFLTCDNYPSSFNPYQWATDLCCLYSNAKPLAIGNILRFGNFLLFNQYLSVTLLNEAVTTNISLDNNEYTTLQLQKTLDPLWSSTFEQESSPNVVASVQVDYVNHHTWFSAYNSFNRTSVPFELGVVESKNEKLWKMLGLPFQNNSSTLSSTLGNTYVGSASLAFEPSLIISPGRNSGFVGGVRFTIPFGEYYDADQLINAVQLALQTSNGTPLGLLSATTSYFTGVASSTFSFLTIDPTTTIADPSPTTGIFLFLNINVAQVPYPTSLIISPNNVPVNQYIAYGSISDYQLGVFQTSFTEVIYPYTVGMICRICNSSGVGNALVQVVQLSREGIISKVAMVFPGSNYSCCADNYVLVPVSIDFAGQNNELTSTTNYLSTSWATLSIQGIKSAVKIELTTDYLDSQQFVGQFLYIMGTSPVYTRRRYNYSLGVYQTAEYPPLYTHFNNSIPPPTPQKSSFTLDEGCELYGLFPIYATQSLPIFSKNTTYLQLNLITKDMYDKISIMSNLPENDTTDTQFVTRCTISNYKGDSCNPLQYTGTTVSSNQMVCYNLRIASLIVPNQQLNLPNGGLTSAYPYVFIEITNATSPSGHARNVFYSNNPNALFATFTCPISDVNSPATTNFIKLYGAGSRLVKFKPNDDLRVRLFMPDGNLFNTNLTDYLPPLPPNPLLQLSLLLEFTRL</sequence>
<protein>
    <submittedName>
        <fullName evidence="1">Uncharacterized protein</fullName>
    </submittedName>
</protein>
<accession>A0A6C0D2H6</accession>
<dbReference type="EMBL" id="MN739518">
    <property type="protein sequence ID" value="QHT10099.1"/>
    <property type="molecule type" value="Genomic_DNA"/>
</dbReference>
<dbReference type="AlphaFoldDB" id="A0A6C0D2H6"/>
<organism evidence="1">
    <name type="scientific">viral metagenome</name>
    <dbReference type="NCBI Taxonomy" id="1070528"/>
    <lineage>
        <taxon>unclassified sequences</taxon>
        <taxon>metagenomes</taxon>
        <taxon>organismal metagenomes</taxon>
    </lineage>
</organism>
<proteinExistence type="predicted"/>